<accession>A0ABR1NS12</accession>
<evidence type="ECO:0000313" key="2">
    <source>
        <dbReference type="EMBL" id="KAK7713074.1"/>
    </source>
</evidence>
<gene>
    <name evidence="2" type="ORF">SLS63_012156</name>
</gene>
<dbReference type="EMBL" id="JAKNSF020000129">
    <property type="protein sequence ID" value="KAK7713074.1"/>
    <property type="molecule type" value="Genomic_DNA"/>
</dbReference>
<dbReference type="Gene3D" id="3.40.390.10">
    <property type="entry name" value="Collagenase (Catalytic Domain)"/>
    <property type="match status" value="1"/>
</dbReference>
<comment type="caution">
    <text evidence="2">The sequence shown here is derived from an EMBL/GenBank/DDBJ whole genome shotgun (WGS) entry which is preliminary data.</text>
</comment>
<feature type="domain" description="Peptidase M12A" evidence="1">
    <location>
        <begin position="7"/>
        <end position="117"/>
    </location>
</feature>
<dbReference type="InterPro" id="IPR001506">
    <property type="entry name" value="Peptidase_M12A"/>
</dbReference>
<dbReference type="InterPro" id="IPR024079">
    <property type="entry name" value="MetalloPept_cat_dom_sf"/>
</dbReference>
<sequence>MGVSTLWPDKTIKFCFDSVESRGLFYESIIKGMDLWHQAGLDSSFRMTEVSDNDCFDLSKRSEILFISQGKGLSTSVGFSEDNTMMLSDSVDMGMLNVLSNVAHEIGHAWGLYHEHQNSHFWDAPYVFGSSGKLFGASNFHCKNLKDYDAVVEKIQKEIDESSSEGVADTLESYKEGICEKRYIAGMYKFSSTEYLPLLSGNHPNPGTTDPSKIDWDSIMLYPSGAGGTDLGNGERRPILTRPNGDEIGLNLVPSPRDVAGLTALYGADDEIDKPLLNDNKSGMRKVFDKVRNRDTGACN</sequence>
<dbReference type="SUPFAM" id="SSF55486">
    <property type="entry name" value="Metalloproteases ('zincins'), catalytic domain"/>
    <property type="match status" value="1"/>
</dbReference>
<organism evidence="2 3">
    <name type="scientific">Diaporthe eres</name>
    <name type="common">Phomopsis oblonga</name>
    <dbReference type="NCBI Taxonomy" id="83184"/>
    <lineage>
        <taxon>Eukaryota</taxon>
        <taxon>Fungi</taxon>
        <taxon>Dikarya</taxon>
        <taxon>Ascomycota</taxon>
        <taxon>Pezizomycotina</taxon>
        <taxon>Sordariomycetes</taxon>
        <taxon>Sordariomycetidae</taxon>
        <taxon>Diaporthales</taxon>
        <taxon>Diaporthaceae</taxon>
        <taxon>Diaporthe</taxon>
        <taxon>Diaporthe eres species complex</taxon>
    </lineage>
</organism>
<keyword evidence="3" id="KW-1185">Reference proteome</keyword>
<dbReference type="Pfam" id="PF01400">
    <property type="entry name" value="Astacin"/>
    <property type="match status" value="1"/>
</dbReference>
<evidence type="ECO:0000313" key="3">
    <source>
        <dbReference type="Proteomes" id="UP001430848"/>
    </source>
</evidence>
<name>A0ABR1NS12_DIAER</name>
<dbReference type="Proteomes" id="UP001430848">
    <property type="component" value="Unassembled WGS sequence"/>
</dbReference>
<reference evidence="2 3" key="1">
    <citation type="submission" date="2024-02" db="EMBL/GenBank/DDBJ databases">
        <title>De novo assembly and annotation of 12 fungi associated with fruit tree decline syndrome in Ontario, Canada.</title>
        <authorList>
            <person name="Sulman M."/>
            <person name="Ellouze W."/>
            <person name="Ilyukhin E."/>
        </authorList>
    </citation>
    <scope>NUCLEOTIDE SEQUENCE [LARGE SCALE GENOMIC DNA]</scope>
    <source>
        <strain evidence="2 3">M169</strain>
    </source>
</reference>
<protein>
    <recommendedName>
        <fullName evidence="1">Peptidase M12A domain-containing protein</fullName>
    </recommendedName>
</protein>
<evidence type="ECO:0000259" key="1">
    <source>
        <dbReference type="Pfam" id="PF01400"/>
    </source>
</evidence>
<proteinExistence type="predicted"/>